<proteinExistence type="predicted"/>
<dbReference type="Gene3D" id="3.40.50.720">
    <property type="entry name" value="NAD(P)-binding Rossmann-like Domain"/>
    <property type="match status" value="1"/>
</dbReference>
<evidence type="ECO:0008006" key="3">
    <source>
        <dbReference type="Google" id="ProtNLM"/>
    </source>
</evidence>
<dbReference type="SUPFAM" id="SSF51735">
    <property type="entry name" value="NAD(P)-binding Rossmann-fold domains"/>
    <property type="match status" value="1"/>
</dbReference>
<dbReference type="AlphaFoldDB" id="A0AAV9J1R7"/>
<dbReference type="InterPro" id="IPR002347">
    <property type="entry name" value="SDR_fam"/>
</dbReference>
<dbReference type="Pfam" id="PF00106">
    <property type="entry name" value="adh_short"/>
    <property type="match status" value="1"/>
</dbReference>
<dbReference type="PANTHER" id="PTHR44656:SF7">
    <property type="entry name" value="DEHYDROGENASE_REDUCTASE SDR FAMILY MEMBER 12"/>
    <property type="match status" value="1"/>
</dbReference>
<keyword evidence="2" id="KW-1185">Reference proteome</keyword>
<protein>
    <recommendedName>
        <fullName evidence="3">Dehydrogenase/reductase SDR family member 12</fullName>
    </recommendedName>
</protein>
<organism evidence="1 2">
    <name type="scientific">Cyanidium caldarium</name>
    <name type="common">Red alga</name>
    <dbReference type="NCBI Taxonomy" id="2771"/>
    <lineage>
        <taxon>Eukaryota</taxon>
        <taxon>Rhodophyta</taxon>
        <taxon>Bangiophyceae</taxon>
        <taxon>Cyanidiales</taxon>
        <taxon>Cyanidiaceae</taxon>
        <taxon>Cyanidium</taxon>
    </lineage>
</organism>
<sequence>MPRGPTTLLRLAVAAAAVAVLVSPRLRGRVMYGLKAAQFLVHGSWAYTRGGFERHARERFRERDWASADLSGRHVLITGANSGIGYCAAESLSRLGACVHLLCRSEERGRDALTRLRQQLPAEADAASRLFLHQLDVSELHSVHRFAREYEAGGYPAPSVLVHNAGVMQQPRALTSEGVEVNFATNVLGPFALTELLLPRMVTAPGGDARVIFVTSAGMLTECLEADDLEYAQATPFDATRQYSRNKRQQVALAEHYAAHASDKVLFLSCHPGWVDTPILRTSMPSFYQRTQSMLRTPEQGADTVVWLAAAPREQLVNGGFYFDRAPAKKHLPLSDTRYSMRDVERLYAQLQGYRRRLEPQVARASPPASLDAQN</sequence>
<reference evidence="1 2" key="1">
    <citation type="submission" date="2022-07" db="EMBL/GenBank/DDBJ databases">
        <title>Genome-wide signatures of adaptation to extreme environments.</title>
        <authorList>
            <person name="Cho C.H."/>
            <person name="Yoon H.S."/>
        </authorList>
    </citation>
    <scope>NUCLEOTIDE SEQUENCE [LARGE SCALE GENOMIC DNA]</scope>
    <source>
        <strain evidence="1 2">DBV 063 E5</strain>
    </source>
</reference>
<evidence type="ECO:0000313" key="1">
    <source>
        <dbReference type="EMBL" id="KAK4538264.1"/>
    </source>
</evidence>
<name>A0AAV9J1R7_CYACA</name>
<dbReference type="InterPro" id="IPR052992">
    <property type="entry name" value="SDR_member_12"/>
</dbReference>
<dbReference type="Proteomes" id="UP001301350">
    <property type="component" value="Unassembled WGS sequence"/>
</dbReference>
<accession>A0AAV9J1R7</accession>
<dbReference type="PRINTS" id="PR00081">
    <property type="entry name" value="GDHRDH"/>
</dbReference>
<comment type="caution">
    <text evidence="1">The sequence shown here is derived from an EMBL/GenBank/DDBJ whole genome shotgun (WGS) entry which is preliminary data.</text>
</comment>
<evidence type="ECO:0000313" key="2">
    <source>
        <dbReference type="Proteomes" id="UP001301350"/>
    </source>
</evidence>
<dbReference type="InterPro" id="IPR036291">
    <property type="entry name" value="NAD(P)-bd_dom_sf"/>
</dbReference>
<dbReference type="PANTHER" id="PTHR44656">
    <property type="entry name" value="DEHYDROGENASE/REDUCTASE SDR FAMILY MEMBER 12"/>
    <property type="match status" value="1"/>
</dbReference>
<gene>
    <name evidence="1" type="ORF">CDCA_CDCA16G4289</name>
</gene>
<dbReference type="EMBL" id="JANCYW010000016">
    <property type="protein sequence ID" value="KAK4538264.1"/>
    <property type="molecule type" value="Genomic_DNA"/>
</dbReference>